<protein>
    <submittedName>
        <fullName evidence="2">Uncharacterized protein</fullName>
    </submittedName>
</protein>
<reference evidence="2" key="1">
    <citation type="submission" date="2021-02" db="EMBL/GenBank/DDBJ databases">
        <authorList>
            <person name="Nowell W R."/>
        </authorList>
    </citation>
    <scope>NUCLEOTIDE SEQUENCE</scope>
</reference>
<evidence type="ECO:0000256" key="1">
    <source>
        <dbReference type="SAM" id="Phobius"/>
    </source>
</evidence>
<evidence type="ECO:0000313" key="3">
    <source>
        <dbReference type="Proteomes" id="UP000663828"/>
    </source>
</evidence>
<dbReference type="EMBL" id="CAJNOR010000686">
    <property type="protein sequence ID" value="CAF0981719.1"/>
    <property type="molecule type" value="Genomic_DNA"/>
</dbReference>
<keyword evidence="1" id="KW-0812">Transmembrane</keyword>
<dbReference type="AlphaFoldDB" id="A0A814FH08"/>
<keyword evidence="3" id="KW-1185">Reference proteome</keyword>
<sequence>MSLKAITGIFIAAAVVKGLEEIYSTLSGKEHDTQMALNTDGNLRHRGKSNRNNEMMNIIHGIHVIFEQPFALIVGFFLVVLLVFTALCFVPLFSQQSNAVSILYSIVFIATLSIMDRVVSVHVKGKEINYSLSVQ</sequence>
<name>A0A814FH08_ADIRI</name>
<proteinExistence type="predicted"/>
<feature type="transmembrane region" description="Helical" evidence="1">
    <location>
        <begin position="99"/>
        <end position="119"/>
    </location>
</feature>
<accession>A0A814FH08</accession>
<feature type="transmembrane region" description="Helical" evidence="1">
    <location>
        <begin position="70"/>
        <end position="93"/>
    </location>
</feature>
<keyword evidence="1" id="KW-1133">Transmembrane helix</keyword>
<gene>
    <name evidence="2" type="ORF">XAT740_LOCUS12217</name>
</gene>
<evidence type="ECO:0000313" key="2">
    <source>
        <dbReference type="EMBL" id="CAF0981719.1"/>
    </source>
</evidence>
<comment type="caution">
    <text evidence="2">The sequence shown here is derived from an EMBL/GenBank/DDBJ whole genome shotgun (WGS) entry which is preliminary data.</text>
</comment>
<keyword evidence="1" id="KW-0472">Membrane</keyword>
<organism evidence="2 3">
    <name type="scientific">Adineta ricciae</name>
    <name type="common">Rotifer</name>
    <dbReference type="NCBI Taxonomy" id="249248"/>
    <lineage>
        <taxon>Eukaryota</taxon>
        <taxon>Metazoa</taxon>
        <taxon>Spiralia</taxon>
        <taxon>Gnathifera</taxon>
        <taxon>Rotifera</taxon>
        <taxon>Eurotatoria</taxon>
        <taxon>Bdelloidea</taxon>
        <taxon>Adinetida</taxon>
        <taxon>Adinetidae</taxon>
        <taxon>Adineta</taxon>
    </lineage>
</organism>
<dbReference type="Proteomes" id="UP000663828">
    <property type="component" value="Unassembled WGS sequence"/>
</dbReference>